<dbReference type="PANTHER" id="PTHR46310:SF7">
    <property type="entry name" value="AMIDASE 1"/>
    <property type="match status" value="1"/>
</dbReference>
<feature type="domain" description="Amidase" evidence="1">
    <location>
        <begin position="40"/>
        <end position="213"/>
    </location>
</feature>
<evidence type="ECO:0000259" key="1">
    <source>
        <dbReference type="Pfam" id="PF01425"/>
    </source>
</evidence>
<dbReference type="Gene3D" id="3.90.1300.10">
    <property type="entry name" value="Amidase signature (AS) domain"/>
    <property type="match status" value="1"/>
</dbReference>
<dbReference type="InterPro" id="IPR036928">
    <property type="entry name" value="AS_sf"/>
</dbReference>
<organism evidence="2 3">
    <name type="scientific">Corynespora cassiicola Philippines</name>
    <dbReference type="NCBI Taxonomy" id="1448308"/>
    <lineage>
        <taxon>Eukaryota</taxon>
        <taxon>Fungi</taxon>
        <taxon>Dikarya</taxon>
        <taxon>Ascomycota</taxon>
        <taxon>Pezizomycotina</taxon>
        <taxon>Dothideomycetes</taxon>
        <taxon>Pleosporomycetidae</taxon>
        <taxon>Pleosporales</taxon>
        <taxon>Corynesporascaceae</taxon>
        <taxon>Corynespora</taxon>
    </lineage>
</organism>
<dbReference type="OrthoDB" id="5423360at2759"/>
<evidence type="ECO:0000313" key="2">
    <source>
        <dbReference type="EMBL" id="PSN62791.1"/>
    </source>
</evidence>
<accession>A0A2T2NBF7</accession>
<dbReference type="InterPro" id="IPR023631">
    <property type="entry name" value="Amidase_dom"/>
</dbReference>
<proteinExistence type="predicted"/>
<dbReference type="EMBL" id="KZ678141">
    <property type="protein sequence ID" value="PSN62791.1"/>
    <property type="molecule type" value="Genomic_DNA"/>
</dbReference>
<name>A0A2T2NBF7_CORCC</name>
<keyword evidence="3" id="KW-1185">Reference proteome</keyword>
<dbReference type="SUPFAM" id="SSF75304">
    <property type="entry name" value="Amidase signature (AS) enzymes"/>
    <property type="match status" value="1"/>
</dbReference>
<evidence type="ECO:0000313" key="3">
    <source>
        <dbReference type="Proteomes" id="UP000240883"/>
    </source>
</evidence>
<protein>
    <submittedName>
        <fullName evidence="2">Amidase signature enzyme</fullName>
    </submittedName>
</protein>
<reference evidence="2 3" key="1">
    <citation type="journal article" date="2018" name="Front. Microbiol.">
        <title>Genome-Wide Analysis of Corynespora cassiicola Leaf Fall Disease Putative Effectors.</title>
        <authorList>
            <person name="Lopez D."/>
            <person name="Ribeiro S."/>
            <person name="Label P."/>
            <person name="Fumanal B."/>
            <person name="Venisse J.S."/>
            <person name="Kohler A."/>
            <person name="de Oliveira R.R."/>
            <person name="Labutti K."/>
            <person name="Lipzen A."/>
            <person name="Lail K."/>
            <person name="Bauer D."/>
            <person name="Ohm R.A."/>
            <person name="Barry K.W."/>
            <person name="Spatafora J."/>
            <person name="Grigoriev I.V."/>
            <person name="Martin F.M."/>
            <person name="Pujade-Renaud V."/>
        </authorList>
    </citation>
    <scope>NUCLEOTIDE SEQUENCE [LARGE SCALE GENOMIC DNA]</scope>
    <source>
        <strain evidence="2 3">Philippines</strain>
    </source>
</reference>
<dbReference type="STRING" id="1448308.A0A2T2NBF7"/>
<dbReference type="Proteomes" id="UP000240883">
    <property type="component" value="Unassembled WGS sequence"/>
</dbReference>
<sequence>MGNSAPEAKQGPGSYTEYPFAGWLHKTLDIAVPSRLHWVGSSTPPLHGIRISIKDLYHLNGMQTSLCNSAYDDLYGTQHKSAEIIKRLIRKGVYIVGKNHLSSFALQEHPTQSDRYTSPFNPRGDGYQIPGGSSGGSACAVASREWLHFAIGSDATGIIRIPALLNECFGLRPSTGSLSTVGMVSVCPKYDTPGLLGRKLEKFPRFVKEWYDRVEIMTQTTTVTKFLVPIDFFPLTSTTQKDIIESFIQDVQTFEHIKAEYISIADMWSEHGPVDENDINKYLQNATLYSFYYAANKSFRPFRDDFESSHDRKPYITENSDQGERVFEAQHEDMEERIQTFKSWFLQEVMKAPDHNAIVLFPIADMKPNYRDSYPGVPESPVTGLRQTFVSPYLGSPEIVIPIGHSEYQSKITGKKEALPVAVSLMGLLGTDIGWILRLRR</sequence>
<dbReference type="PANTHER" id="PTHR46310">
    <property type="entry name" value="AMIDASE 1"/>
    <property type="match status" value="1"/>
</dbReference>
<gene>
    <name evidence="2" type="ORF">BS50DRAFT_502169</name>
</gene>
<dbReference type="AlphaFoldDB" id="A0A2T2NBF7"/>
<dbReference type="Pfam" id="PF01425">
    <property type="entry name" value="Amidase"/>
    <property type="match status" value="1"/>
</dbReference>